<evidence type="ECO:0000256" key="2">
    <source>
        <dbReference type="HAMAP-Rule" id="MF_01867"/>
    </source>
</evidence>
<evidence type="ECO:0000313" key="6">
    <source>
        <dbReference type="EMBL" id="PAD80365.1"/>
    </source>
</evidence>
<dbReference type="GO" id="GO:0016874">
    <property type="term" value="F:ligase activity"/>
    <property type="evidence" value="ECO:0007669"/>
    <property type="project" value="UniProtKB-UniRule"/>
</dbReference>
<evidence type="ECO:0000313" key="7">
    <source>
        <dbReference type="Proteomes" id="UP000215596"/>
    </source>
</evidence>
<dbReference type="OrthoDB" id="9765151at2"/>
<reference evidence="6 7" key="1">
    <citation type="submission" date="2017-07" db="EMBL/GenBank/DDBJ databases">
        <title>Isolation and whole genome analysis of endospore-forming bacteria from heroin.</title>
        <authorList>
            <person name="Kalinowski J."/>
            <person name="Ahrens B."/>
            <person name="Al-Dilaimi A."/>
            <person name="Winkler A."/>
            <person name="Wibberg D."/>
            <person name="Schleenbecker U."/>
            <person name="Ruckert C."/>
            <person name="Wolfel R."/>
            <person name="Grass G."/>
        </authorList>
    </citation>
    <scope>NUCLEOTIDE SEQUENCE [LARGE SCALE GENOMIC DNA]</scope>
    <source>
        <strain evidence="6 7">7537-G1</strain>
    </source>
</reference>
<dbReference type="EMBL" id="NPBY01000003">
    <property type="protein sequence ID" value="PAD80365.1"/>
    <property type="molecule type" value="Genomic_DNA"/>
</dbReference>
<keyword evidence="1 2" id="KW-0436">Ligase</keyword>
<dbReference type="InterPro" id="IPR011199">
    <property type="entry name" value="Bacillithiol_biosynth_BshC"/>
</dbReference>
<dbReference type="EMBL" id="WOAA01000001">
    <property type="protein sequence ID" value="MUG64645.1"/>
    <property type="molecule type" value="Genomic_DNA"/>
</dbReference>
<organism evidence="6 7">
    <name type="scientific">Paenibacillus campinasensis</name>
    <dbReference type="NCBI Taxonomy" id="66347"/>
    <lineage>
        <taxon>Bacteria</taxon>
        <taxon>Bacillati</taxon>
        <taxon>Bacillota</taxon>
        <taxon>Bacilli</taxon>
        <taxon>Bacillales</taxon>
        <taxon>Paenibacillaceae</taxon>
        <taxon>Paenibacillus</taxon>
    </lineage>
</organism>
<evidence type="ECO:0000313" key="8">
    <source>
        <dbReference type="Proteomes" id="UP000435177"/>
    </source>
</evidence>
<dbReference type="NCBIfam" id="TIGR03998">
    <property type="entry name" value="thiol_BshC"/>
    <property type="match status" value="1"/>
</dbReference>
<dbReference type="Proteomes" id="UP000435177">
    <property type="component" value="Unassembled WGS sequence"/>
</dbReference>
<dbReference type="Proteomes" id="UP000215596">
    <property type="component" value="Unassembled WGS sequence"/>
</dbReference>
<dbReference type="PIRSF" id="PIRSF012535">
    <property type="entry name" value="UCP012535"/>
    <property type="match status" value="1"/>
</dbReference>
<reference evidence="5 8" key="2">
    <citation type="submission" date="2019-11" db="EMBL/GenBank/DDBJ databases">
        <title>Draft genome sequences of five Paenibacillus species of dairy origin.</title>
        <authorList>
            <person name="Olajide A.M."/>
            <person name="Chen S."/>
            <person name="Lapointe G."/>
        </authorList>
    </citation>
    <scope>NUCLEOTIDE SEQUENCE [LARGE SCALE GENOMIC DNA]</scope>
    <source>
        <strain evidence="5 8">3CS1</strain>
    </source>
</reference>
<evidence type="ECO:0000259" key="4">
    <source>
        <dbReference type="Pfam" id="PF24850"/>
    </source>
</evidence>
<feature type="domain" description="Bacillithiol biosynthesis BshC N-terminal Rossmann-like" evidence="3">
    <location>
        <begin position="11"/>
        <end position="383"/>
    </location>
</feature>
<dbReference type="HAMAP" id="MF_01867">
    <property type="entry name" value="BshC"/>
    <property type="match status" value="1"/>
</dbReference>
<name>A0A268F4R6_9BACL</name>
<keyword evidence="8" id="KW-1185">Reference proteome</keyword>
<dbReference type="AlphaFoldDB" id="A0A268F4R6"/>
<dbReference type="InterPro" id="IPR055398">
    <property type="entry name" value="Rossmann-like_BshC"/>
</dbReference>
<comment type="caution">
    <text evidence="6">The sequence shown here is derived from an EMBL/GenBank/DDBJ whole genome shotgun (WGS) entry which is preliminary data.</text>
</comment>
<dbReference type="RefSeq" id="WP_095263158.1">
    <property type="nucleotide sequence ID" value="NZ_NPBY01000003.1"/>
</dbReference>
<evidence type="ECO:0000259" key="3">
    <source>
        <dbReference type="Pfam" id="PF10079"/>
    </source>
</evidence>
<proteinExistence type="inferred from homology"/>
<dbReference type="InterPro" id="IPR055399">
    <property type="entry name" value="CC_BshC"/>
</dbReference>
<protein>
    <recommendedName>
        <fullName evidence="2">Putative cysteine ligase BshC</fullName>
        <ecNumber evidence="2">6.-.-.-</ecNumber>
    </recommendedName>
</protein>
<evidence type="ECO:0000313" key="5">
    <source>
        <dbReference type="EMBL" id="MUG64645.1"/>
    </source>
</evidence>
<dbReference type="EC" id="6.-.-.-" evidence="2"/>
<comment type="function">
    <text evidence="2">Involved in bacillithiol (BSH) biosynthesis. May catalyze the last step of the pathway, the addition of cysteine to glucosamine malate (GlcN-Mal) to generate BSH.</text>
</comment>
<comment type="similarity">
    <text evidence="2">Belongs to the BshC family.</text>
</comment>
<accession>A0A268F4R6</accession>
<dbReference type="Pfam" id="PF24850">
    <property type="entry name" value="CC_BshC"/>
    <property type="match status" value="1"/>
</dbReference>
<evidence type="ECO:0000256" key="1">
    <source>
        <dbReference type="ARBA" id="ARBA00022598"/>
    </source>
</evidence>
<gene>
    <name evidence="2 6" type="primary">bshC</name>
    <name evidence="6" type="ORF">CHH67_01270</name>
    <name evidence="5" type="ORF">GNP94_01320</name>
</gene>
<feature type="domain" description="Bacillithiol biosynthesis BshC C-terminal coiled-coil" evidence="4">
    <location>
        <begin position="385"/>
        <end position="542"/>
    </location>
</feature>
<dbReference type="Pfam" id="PF10079">
    <property type="entry name" value="Rossmann-like_BshC"/>
    <property type="match status" value="1"/>
</dbReference>
<sequence length="543" mass="61695">MNIVPDPLSGGSRLAQAYIHRYDSVSGFYGEDYRSSDGYERRAAWLDQSEAKRISRAAVVDCLRTYNHKFNAHPAVDKALDALGQPETLAIVGGQQSGLLTGPILVIYKAVTIIQAASDAAKRLNRPVVPVFWIAGEDHDWDEVNHAYFPTRDLDIAKIKLDPREKLRTSVSYTEVNEEEWELQLQGLRELLPDSPSKAELLELARTAFSGSRNLSEGFAKLLGAMFGKHGLILLDSADPNLRALEVPVFEAIINNNEALGLSYQQMARDIEGAGFEVQADVPENGANLFYLHEGMRLLLYREGDRFVDRKGWIQLSRDELLRELHEHPARFSNNVLTRPLMQDSLLPVLGTVLGMGEISYWAITRGAFAEMGLQMPLILPRMSFTLLDDTVHKHMDKYALSFQDVQHHLEEKRQAWLDSQDELNLEERFGQTKAAFEQLYQPLIEDLGKLQSGLVKLGSTNKDKILKQMDYLLRKSQEALEQQHEAALRQWQAIGQSLMPLGRPQERVYNIFHYMNRYGMDLIDRLMEIPYEASGTHRLIHV</sequence>